<dbReference type="InterPro" id="IPR036770">
    <property type="entry name" value="Ankyrin_rpt-contain_sf"/>
</dbReference>
<dbReference type="Gene3D" id="1.25.40.20">
    <property type="entry name" value="Ankyrin repeat-containing domain"/>
    <property type="match status" value="1"/>
</dbReference>
<dbReference type="AlphaFoldDB" id="A0A4V5MX08"/>
<gene>
    <name evidence="1" type="ORF">FCI23_48225</name>
</gene>
<keyword evidence="2" id="KW-1185">Reference proteome</keyword>
<evidence type="ECO:0000313" key="2">
    <source>
        <dbReference type="Proteomes" id="UP000305778"/>
    </source>
</evidence>
<dbReference type="OrthoDB" id="1438637at2"/>
<accession>A0A4V5MX08</accession>
<dbReference type="Proteomes" id="UP000305778">
    <property type="component" value="Unassembled WGS sequence"/>
</dbReference>
<proteinExistence type="predicted"/>
<reference evidence="1 2" key="1">
    <citation type="submission" date="2019-04" db="EMBL/GenBank/DDBJ databases">
        <title>Streptomyces oryziradicis sp. nov., a novel actinomycete isolated from rhizosphere soil of rice (Oryza sativa L.).</title>
        <authorList>
            <person name="Li C."/>
        </authorList>
    </citation>
    <scope>NUCLEOTIDE SEQUENCE [LARGE SCALE GENOMIC DNA]</scope>
    <source>
        <strain evidence="1 2">NEAU-C40</strain>
    </source>
</reference>
<comment type="caution">
    <text evidence="1">The sequence shown here is derived from an EMBL/GenBank/DDBJ whole genome shotgun (WGS) entry which is preliminary data.</text>
</comment>
<protein>
    <submittedName>
        <fullName evidence="1">Ankyrin repeat domain-containing protein</fullName>
    </submittedName>
</protein>
<organism evidence="1 2">
    <name type="scientific">Actinacidiphila oryziradicis</name>
    <dbReference type="NCBI Taxonomy" id="2571141"/>
    <lineage>
        <taxon>Bacteria</taxon>
        <taxon>Bacillati</taxon>
        <taxon>Actinomycetota</taxon>
        <taxon>Actinomycetes</taxon>
        <taxon>Kitasatosporales</taxon>
        <taxon>Streptomycetaceae</taxon>
        <taxon>Actinacidiphila</taxon>
    </lineage>
</organism>
<dbReference type="EMBL" id="SUMC01000128">
    <property type="protein sequence ID" value="TJZ98418.1"/>
    <property type="molecule type" value="Genomic_DNA"/>
</dbReference>
<sequence>MTPAHLAVEHGRLNELTRLLDADTDPNEMWSHMSLILHAIDVEADGAVQNDVPLNVACTAVLLPYGADPGRPCPQGEIPLLFSLHYDHEMAVGRLEAHIARRRNEQVLAG</sequence>
<dbReference type="SUPFAM" id="SSF48403">
    <property type="entry name" value="Ankyrin repeat"/>
    <property type="match status" value="1"/>
</dbReference>
<evidence type="ECO:0000313" key="1">
    <source>
        <dbReference type="EMBL" id="TJZ98418.1"/>
    </source>
</evidence>
<name>A0A4V5MX08_9ACTN</name>